<evidence type="ECO:0000313" key="2">
    <source>
        <dbReference type="Proteomes" id="UP000281553"/>
    </source>
</evidence>
<name>A0A3P7N112_DIBLA</name>
<accession>A0A3P7N112</accession>
<evidence type="ECO:0000313" key="1">
    <source>
        <dbReference type="EMBL" id="VDN35935.1"/>
    </source>
</evidence>
<dbReference type="EMBL" id="UYRU01087950">
    <property type="protein sequence ID" value="VDN35935.1"/>
    <property type="molecule type" value="Genomic_DNA"/>
</dbReference>
<dbReference type="Proteomes" id="UP000281553">
    <property type="component" value="Unassembled WGS sequence"/>
</dbReference>
<dbReference type="AlphaFoldDB" id="A0A3P7N112"/>
<dbReference type="OrthoDB" id="10029313at2759"/>
<gene>
    <name evidence="1" type="ORF">DILT_LOCUS16899</name>
</gene>
<protein>
    <submittedName>
        <fullName evidence="1">Uncharacterized protein</fullName>
    </submittedName>
</protein>
<reference evidence="1 2" key="1">
    <citation type="submission" date="2018-11" db="EMBL/GenBank/DDBJ databases">
        <authorList>
            <consortium name="Pathogen Informatics"/>
        </authorList>
    </citation>
    <scope>NUCLEOTIDE SEQUENCE [LARGE SCALE GENOMIC DNA]</scope>
</reference>
<organism evidence="1 2">
    <name type="scientific">Dibothriocephalus latus</name>
    <name type="common">Fish tapeworm</name>
    <name type="synonym">Diphyllobothrium latum</name>
    <dbReference type="NCBI Taxonomy" id="60516"/>
    <lineage>
        <taxon>Eukaryota</taxon>
        <taxon>Metazoa</taxon>
        <taxon>Spiralia</taxon>
        <taxon>Lophotrochozoa</taxon>
        <taxon>Platyhelminthes</taxon>
        <taxon>Cestoda</taxon>
        <taxon>Eucestoda</taxon>
        <taxon>Diphyllobothriidea</taxon>
        <taxon>Diphyllobothriidae</taxon>
        <taxon>Dibothriocephalus</taxon>
    </lineage>
</organism>
<keyword evidence="2" id="KW-1185">Reference proteome</keyword>
<sequence length="93" mass="10366">MDKEENETKVHNVVTDKECYVPLTIHEFTKLKNNINSTIDKLRKAGALTRREALSAKAPDTALARFYGVPKVHKPGVPIRPIVSLRGIPTFGL</sequence>
<proteinExistence type="predicted"/>